<dbReference type="PANTHER" id="PTHR42715:SF10">
    <property type="entry name" value="BETA-GLUCOSIDASE"/>
    <property type="match status" value="1"/>
</dbReference>
<dbReference type="InterPro" id="IPR013783">
    <property type="entry name" value="Ig-like_fold"/>
</dbReference>
<dbReference type="eggNOG" id="ENOG502SJ0X">
    <property type="taxonomic scope" value="Eukaryota"/>
</dbReference>
<dbReference type="InterPro" id="IPR011658">
    <property type="entry name" value="PA14_dom"/>
</dbReference>
<dbReference type="STRING" id="1287681.M7TQ49"/>
<dbReference type="InterPro" id="IPR036881">
    <property type="entry name" value="Glyco_hydro_3_C_sf"/>
</dbReference>
<organism evidence="11 12">
    <name type="scientific">Eutypa lata (strain UCR-EL1)</name>
    <name type="common">Grapevine dieback disease fungus</name>
    <name type="synonym">Eutypa armeniacae</name>
    <dbReference type="NCBI Taxonomy" id="1287681"/>
    <lineage>
        <taxon>Eukaryota</taxon>
        <taxon>Fungi</taxon>
        <taxon>Dikarya</taxon>
        <taxon>Ascomycota</taxon>
        <taxon>Pezizomycotina</taxon>
        <taxon>Sordariomycetes</taxon>
        <taxon>Xylariomycetidae</taxon>
        <taxon>Xylariales</taxon>
        <taxon>Diatrypaceae</taxon>
        <taxon>Eutypa</taxon>
    </lineage>
</organism>
<dbReference type="InterPro" id="IPR036962">
    <property type="entry name" value="Glyco_hydro_3_N_sf"/>
</dbReference>
<dbReference type="SUPFAM" id="SSF52279">
    <property type="entry name" value="Beta-D-glucan exohydrolase, C-terminal domain"/>
    <property type="match status" value="1"/>
</dbReference>
<evidence type="ECO:0000256" key="6">
    <source>
        <dbReference type="ARBA" id="ARBA00023180"/>
    </source>
</evidence>
<evidence type="ECO:0000256" key="3">
    <source>
        <dbReference type="ARBA" id="ARBA00005336"/>
    </source>
</evidence>
<dbReference type="InterPro" id="IPR002772">
    <property type="entry name" value="Glyco_hydro_3_C"/>
</dbReference>
<evidence type="ECO:0000256" key="5">
    <source>
        <dbReference type="ARBA" id="ARBA00022801"/>
    </source>
</evidence>
<dbReference type="GO" id="GO:0008422">
    <property type="term" value="F:beta-glucosidase activity"/>
    <property type="evidence" value="ECO:0007669"/>
    <property type="project" value="UniProtKB-EC"/>
</dbReference>
<comment type="catalytic activity">
    <reaction evidence="1">
        <text>Hydrolysis of terminal, non-reducing beta-D-glucosyl residues with release of beta-D-glucose.</text>
        <dbReference type="EC" id="3.2.1.21"/>
    </reaction>
</comment>
<dbReference type="Gene3D" id="3.40.50.1700">
    <property type="entry name" value="Glycoside hydrolase family 3 C-terminal domain"/>
    <property type="match status" value="1"/>
</dbReference>
<dbReference type="AlphaFoldDB" id="M7TQ49"/>
<evidence type="ECO:0000256" key="9">
    <source>
        <dbReference type="ARBA" id="ARBA00023326"/>
    </source>
</evidence>
<evidence type="ECO:0000256" key="7">
    <source>
        <dbReference type="ARBA" id="ARBA00023277"/>
    </source>
</evidence>
<dbReference type="Gene3D" id="2.60.120.260">
    <property type="entry name" value="Galactose-binding domain-like"/>
    <property type="match status" value="1"/>
</dbReference>
<evidence type="ECO:0000256" key="4">
    <source>
        <dbReference type="ARBA" id="ARBA00012744"/>
    </source>
</evidence>
<evidence type="ECO:0000256" key="1">
    <source>
        <dbReference type="ARBA" id="ARBA00000448"/>
    </source>
</evidence>
<dbReference type="InterPro" id="IPR017853">
    <property type="entry name" value="GH"/>
</dbReference>
<dbReference type="Pfam" id="PF00933">
    <property type="entry name" value="Glyco_hydro_3"/>
    <property type="match status" value="1"/>
</dbReference>
<dbReference type="Pfam" id="PF14310">
    <property type="entry name" value="Fn3-like"/>
    <property type="match status" value="1"/>
</dbReference>
<dbReference type="Gene3D" id="3.20.20.300">
    <property type="entry name" value="Glycoside hydrolase, family 3, N-terminal domain"/>
    <property type="match status" value="1"/>
</dbReference>
<sequence length="867" mass="93702">MASADRIQTLLEALTLEEKCHLVAGKNMWETYNIDRLGIRSLKTTDGPAGVRGATWIDGTHTTYIPCGISLAATFDPDLVERVGAILGAEARSKNSHVLLAPTMNISRSPLGGRNFENFGEDPYLSGRMATAYVRGVQAGGDVGACVKHFVANDQETRRFNMDQQIDERTLREIYLRPFEMTLREAQPWTVMTSYPKINGEHADCSMSLRDILRGEWGFDGLVMCDWGGLNDTVKSMIAGTDLEMPGPPIRYGKRLIDAVRAGTVSEKEHVDVSVRRVLKLLDRAGLLDSAEEEKAKEEEDALKKTKEGSSDLPEFRELTRKAASEAIVLLKNSNGVLPLQPKKIKTLAILGPNAKKPTTGGTGSAAVNPYYITNPYDSISAAVQEVKPDIVITFSQGILTNLQPPLPGDMLRTPEGTGTGIRVDFYAGHDFQGPVVGSSHWNNSVIFMMSDGDTPEVLRGKPHCYRATGVLTPTTSGTYDLSLLNTGKAKLFIDDALVIDNSEWTQTGGTFMNCGSANRFVTLDLEAGRSYGFRVDNIVVPPPIPPHDNTLFHTLSGLRVGMELRIDEQALFDEAVAAARDADAVVLVVGHNNDTEKEGTDRTSLSLPRRTDELVAAICAVNAHTVVVTQSASAIAMPWAEAAPAIVHAWYQGQENGNALADILVGRVNPSGRMPVTFPRRLEDHGSHGWFPGDAERDHAEYGEGVLVGYRWFDAKDIEPLWPFGFGLSYTTFEISDVKVDGVIGTGGDSGGGSQRAIVSVTVTNTGNVDGTEVIQLYISPSPVIKKKGQEAAPRSLVGLSKVAVPAGECRSAKIELDSSAVTWFDVEGKGGPSSGGKWRVDKGAYECYVGTSSRHIVATVQIVVA</sequence>
<protein>
    <recommendedName>
        <fullName evidence="4">beta-glucosidase</fullName>
        <ecNumber evidence="4">3.2.1.21</ecNumber>
    </recommendedName>
</protein>
<keyword evidence="12" id="KW-1185">Reference proteome</keyword>
<dbReference type="HOGENOM" id="CLU_004542_4_0_1"/>
<feature type="domain" description="PA14" evidence="10">
    <location>
        <begin position="417"/>
        <end position="577"/>
    </location>
</feature>
<evidence type="ECO:0000313" key="12">
    <source>
        <dbReference type="Proteomes" id="UP000012174"/>
    </source>
</evidence>
<comment type="similarity">
    <text evidence="3">Belongs to the glycosyl hydrolase 3 family.</text>
</comment>
<dbReference type="EC" id="3.2.1.21" evidence="4"/>
<dbReference type="Pfam" id="PF01915">
    <property type="entry name" value="Glyco_hydro_3_C"/>
    <property type="match status" value="1"/>
</dbReference>
<comment type="pathway">
    <text evidence="2">Glycan metabolism; cellulose degradation.</text>
</comment>
<evidence type="ECO:0000259" key="10">
    <source>
        <dbReference type="PROSITE" id="PS51820"/>
    </source>
</evidence>
<dbReference type="SMART" id="SM00758">
    <property type="entry name" value="PA14"/>
    <property type="match status" value="1"/>
</dbReference>
<proteinExistence type="inferred from homology"/>
<dbReference type="InterPro" id="IPR037524">
    <property type="entry name" value="PA14/GLEYA"/>
</dbReference>
<keyword evidence="8" id="KW-0326">Glycosidase</keyword>
<keyword evidence="9" id="KW-0624">Polysaccharide degradation</keyword>
<dbReference type="Gene3D" id="2.60.40.10">
    <property type="entry name" value="Immunoglobulins"/>
    <property type="match status" value="1"/>
</dbReference>
<dbReference type="PRINTS" id="PR00133">
    <property type="entry name" value="GLHYDRLASE3"/>
</dbReference>
<dbReference type="InterPro" id="IPR050288">
    <property type="entry name" value="Cellulose_deg_GH3"/>
</dbReference>
<dbReference type="InterPro" id="IPR026891">
    <property type="entry name" value="Fn3-like"/>
</dbReference>
<dbReference type="SMART" id="SM01217">
    <property type="entry name" value="Fn3_like"/>
    <property type="match status" value="1"/>
</dbReference>
<dbReference type="PROSITE" id="PS51820">
    <property type="entry name" value="PA14"/>
    <property type="match status" value="1"/>
</dbReference>
<reference evidence="12" key="1">
    <citation type="journal article" date="2013" name="Genome Announc.">
        <title>Draft genome sequence of the grapevine dieback fungus Eutypa lata UCR-EL1.</title>
        <authorList>
            <person name="Blanco-Ulate B."/>
            <person name="Rolshausen P.E."/>
            <person name="Cantu D."/>
        </authorList>
    </citation>
    <scope>NUCLEOTIDE SEQUENCE [LARGE SCALE GENOMIC DNA]</scope>
    <source>
        <strain evidence="12">UCR-EL1</strain>
    </source>
</reference>
<dbReference type="InterPro" id="IPR001764">
    <property type="entry name" value="Glyco_hydro_3_N"/>
</dbReference>
<keyword evidence="6" id="KW-0325">Glycoprotein</keyword>
<evidence type="ECO:0000256" key="8">
    <source>
        <dbReference type="ARBA" id="ARBA00023295"/>
    </source>
</evidence>
<name>M7TQ49_EUTLA</name>
<dbReference type="KEGG" id="ela:UCREL1_923"/>
<keyword evidence="5 11" id="KW-0378">Hydrolase</keyword>
<keyword evidence="7" id="KW-0119">Carbohydrate metabolism</keyword>
<dbReference type="OrthoDB" id="47059at2759"/>
<evidence type="ECO:0000256" key="2">
    <source>
        <dbReference type="ARBA" id="ARBA00004987"/>
    </source>
</evidence>
<dbReference type="SUPFAM" id="SSF51445">
    <property type="entry name" value="(Trans)glycosidases"/>
    <property type="match status" value="1"/>
</dbReference>
<evidence type="ECO:0000313" key="11">
    <source>
        <dbReference type="EMBL" id="EMR72031.1"/>
    </source>
</evidence>
<dbReference type="Proteomes" id="UP000012174">
    <property type="component" value="Unassembled WGS sequence"/>
</dbReference>
<dbReference type="Pfam" id="PF07691">
    <property type="entry name" value="PA14"/>
    <property type="match status" value="1"/>
</dbReference>
<dbReference type="PANTHER" id="PTHR42715">
    <property type="entry name" value="BETA-GLUCOSIDASE"/>
    <property type="match status" value="1"/>
</dbReference>
<dbReference type="OMA" id="GHNNDTE"/>
<accession>M7TQ49</accession>
<dbReference type="GO" id="GO:0009251">
    <property type="term" value="P:glucan catabolic process"/>
    <property type="evidence" value="ECO:0007669"/>
    <property type="project" value="TreeGrafter"/>
</dbReference>
<gene>
    <name evidence="11" type="ORF">UCREL1_923</name>
</gene>
<dbReference type="EMBL" id="KB705540">
    <property type="protein sequence ID" value="EMR72031.1"/>
    <property type="molecule type" value="Genomic_DNA"/>
</dbReference>